<dbReference type="PATRIC" id="fig|727.582.peg.1888"/>
<dbReference type="Pfam" id="PF01420">
    <property type="entry name" value="Methylase_S"/>
    <property type="match status" value="2"/>
</dbReference>
<evidence type="ECO:0000313" key="14">
    <source>
        <dbReference type="Proteomes" id="UP000050700"/>
    </source>
</evidence>
<dbReference type="InterPro" id="IPR038333">
    <property type="entry name" value="T1MK-like_N_sf"/>
</dbReference>
<comment type="similarity">
    <text evidence="1">Belongs to the N(4)/N(6)-methyltransferase family.</text>
</comment>
<evidence type="ECO:0000256" key="10">
    <source>
        <dbReference type="SAM" id="Coils"/>
    </source>
</evidence>
<dbReference type="RefSeq" id="WP_059358466.1">
    <property type="nucleotide sequence ID" value="NZ_JMQP01000002.1"/>
</dbReference>
<sequence length="1254" mass="144009">MITRSNFPELLSSLDFSQTNKIYYKTINSYELKVDFANEKLIYPEGLKAQRDTTKNFSAPENFVVFECVHNLLQSGYKPEHIILEQGMPGGHGDTGGFCDIIVQDNDGVEYLLIECKTADDGKSREFSKAWAKMLKNGGQLFNYFNTYRRAKWLCLYCSDFRNDKVESIYHLISMTDNNDFLKNNDKLQSFVQIQAENGAKVDYFNVWTDTYQQDFITHNLFESEIFKVGNRPYNVNDLKIVDNDTIQKKYHQFATIMRQHNVSARENAFDKLVNIFLCKVVDEKANPENLKVYWKGAASDNHYDLQDRLQQLYKIGMKDFLGEEVTYISEEEINNAFHLFKNKKDETKRTVLEYFTQLKFYSNNPFAFLDVHNEKLFFQNAVILKEIVQMLQDIKLKSEEEQHQFLGDLFEGFLDQGVKQSEGQFFTPMPIVKFLISSLPLEQVLQNKNAPKVIDYACGAGHFLTEYASQIKPLLKDSGRNLSEFYQKIYGIEKEYRLSKVAKVSAFMYGQDEMNIIYADALAQNQEQGKALQDGSFSLLVANPPYSVKGFLSTISDEDKAKFTLYENIDNEETFNSIETFFIEKAKQLLHAEGIAVIVLPSSILTNGNIYIKCREILLQHFDLIAIAEFGSGTFSKTGTNTATLFLRRKQATPNLSEHYKNRIEQWQSGNFGFDGLFEDHHLLQSYCNHCGFNLDDYKAFLSAIEEMPSAIAETELFQEYRKAFEKRKFAKSANLAKEWLNFAKEIEADKMQFFMLAQNNPQDVLVVKMPADNKEKKAFLGYEWSSAKGSEGIKYLNQTSGDEDDSLAKLKGINQIQTPLFNPQNLFDETKINCLIRQNFNQQAVEIPQTLANYVSLLPLTQMLDFSRVDFDKAIRTNVQKKIKVLSKYPIIALEEFPAEIKKGKSITAKNAIVGDYKVVAGGKNFAYMHNEFNRMENTITISASGANAGFVNFWTEKIFASDCTTVRADNYVGTKFIFTYLQSIQENIFDLARGAAQPHVYPDDIKRLPIPKVPLDIQQKIVEECQKIDDEFNRTRMQIEEYRAKIAKIFNELEIVRGGVKRFKINDLCSFNPSKSELKTLSDDLMVSFVEMSSVSNFGFIENKIDKTLGSLRKGSYTYFRENDVIIAKITPCMENGKCALAIGLSNGIGMGSSEFHVFRANENKVLPFFLFYSLNRESIRKEAERNMTGSSGHRRVPISFYEDLEISLPDLNEQQSIVNQINEIETQISELEKVLENSRQEKKAVLDKWL</sequence>
<dbReference type="InterPro" id="IPR003356">
    <property type="entry name" value="DNA_methylase_A-5"/>
</dbReference>
<keyword evidence="10" id="KW-0175">Coiled coil</keyword>
<comment type="caution">
    <text evidence="13">The sequence shown here is derived from an EMBL/GenBank/DDBJ whole genome shotgun (WGS) entry which is preliminary data.</text>
</comment>
<dbReference type="EC" id="2.1.1.72" evidence="3"/>
<dbReference type="CDD" id="cd17260">
    <property type="entry name" value="RMtype1_S_EcoEI-TRD1-CR1_like"/>
    <property type="match status" value="1"/>
</dbReference>
<evidence type="ECO:0000256" key="3">
    <source>
        <dbReference type="ARBA" id="ARBA00011900"/>
    </source>
</evidence>
<evidence type="ECO:0000256" key="2">
    <source>
        <dbReference type="ARBA" id="ARBA00010923"/>
    </source>
</evidence>
<evidence type="ECO:0000256" key="1">
    <source>
        <dbReference type="ARBA" id="ARBA00006594"/>
    </source>
</evidence>
<dbReference type="PANTHER" id="PTHR30408:SF13">
    <property type="entry name" value="TYPE I RESTRICTION ENZYME HINDI SPECIFICITY SUBUNIT"/>
    <property type="match status" value="1"/>
</dbReference>
<gene>
    <name evidence="13" type="ORF">NTHI1209_02069</name>
</gene>
<dbReference type="InterPro" id="IPR044946">
    <property type="entry name" value="Restrct_endonuc_typeI_TRD_sf"/>
</dbReference>
<feature type="coiled-coil region" evidence="10">
    <location>
        <begin position="1218"/>
        <end position="1252"/>
    </location>
</feature>
<protein>
    <recommendedName>
        <fullName evidence="3">site-specific DNA-methyltransferase (adenine-specific)</fullName>
        <ecNumber evidence="3">2.1.1.72</ecNumber>
    </recommendedName>
</protein>
<dbReference type="InterPro" id="IPR052021">
    <property type="entry name" value="Type-I_RS_S_subunit"/>
</dbReference>
<keyword evidence="5 13" id="KW-0808">Transferase</keyword>
<keyword evidence="7" id="KW-0680">Restriction system</keyword>
<dbReference type="AlphaFoldDB" id="A0A158SZX5"/>
<feature type="domain" description="DNA methylase adenine-specific" evidence="12">
    <location>
        <begin position="404"/>
        <end position="654"/>
    </location>
</feature>
<dbReference type="SUPFAM" id="SSF116734">
    <property type="entry name" value="DNA methylase specificity domain"/>
    <property type="match status" value="2"/>
</dbReference>
<evidence type="ECO:0000256" key="5">
    <source>
        <dbReference type="ARBA" id="ARBA00022679"/>
    </source>
</evidence>
<evidence type="ECO:0000256" key="9">
    <source>
        <dbReference type="ARBA" id="ARBA00047942"/>
    </source>
</evidence>
<dbReference type="GO" id="GO:0032259">
    <property type="term" value="P:methylation"/>
    <property type="evidence" value="ECO:0007669"/>
    <property type="project" value="UniProtKB-KW"/>
</dbReference>
<keyword evidence="8" id="KW-0238">DNA-binding</keyword>
<dbReference type="InterPro" id="IPR000055">
    <property type="entry name" value="Restrct_endonuc_typeI_TRD"/>
</dbReference>
<dbReference type="PANTHER" id="PTHR30408">
    <property type="entry name" value="TYPE-1 RESTRICTION ENZYME ECOKI SPECIFICITY PROTEIN"/>
    <property type="match status" value="1"/>
</dbReference>
<evidence type="ECO:0000259" key="11">
    <source>
        <dbReference type="Pfam" id="PF01420"/>
    </source>
</evidence>
<dbReference type="PRINTS" id="PR00507">
    <property type="entry name" value="N12N6MTFRASE"/>
</dbReference>
<evidence type="ECO:0000313" key="13">
    <source>
        <dbReference type="EMBL" id="KIS36419.1"/>
    </source>
</evidence>
<reference evidence="13 14" key="1">
    <citation type="submission" date="2014-05" db="EMBL/GenBank/DDBJ databases">
        <title>Methylome analysis of the phasevarions of Haemophilus influenzae.</title>
        <authorList>
            <person name="Atack J.M."/>
            <person name="Fox K.L."/>
            <person name="Power P.M."/>
            <person name="Clark T."/>
            <person name="Jurcisek J."/>
            <person name="Korlach J."/>
            <person name="Bakaletz L.O."/>
            <person name="Jennings M.P."/>
        </authorList>
    </citation>
    <scope>NUCLEOTIDE SEQUENCE [LARGE SCALE GENOMIC DNA]</scope>
    <source>
        <strain evidence="13 14">1209</strain>
    </source>
</reference>
<dbReference type="GO" id="GO:0008170">
    <property type="term" value="F:N-methyltransferase activity"/>
    <property type="evidence" value="ECO:0007669"/>
    <property type="project" value="InterPro"/>
</dbReference>
<dbReference type="InterPro" id="IPR002052">
    <property type="entry name" value="DNA_methylase_N6_adenine_CS"/>
</dbReference>
<dbReference type="Proteomes" id="UP000050700">
    <property type="component" value="Unassembled WGS sequence"/>
</dbReference>
<dbReference type="REBASE" id="142156">
    <property type="entry name" value="Hin1209ORF2069P"/>
</dbReference>
<name>A0A158SZX5_HAEIF</name>
<accession>A0A158SZX5</accession>
<dbReference type="Pfam" id="PF02384">
    <property type="entry name" value="N6_Mtase"/>
    <property type="match status" value="1"/>
</dbReference>
<dbReference type="PROSITE" id="PS00092">
    <property type="entry name" value="N6_MTASE"/>
    <property type="match status" value="1"/>
</dbReference>
<feature type="domain" description="Type I restriction modification DNA specificity" evidence="11">
    <location>
        <begin position="1063"/>
        <end position="1237"/>
    </location>
</feature>
<dbReference type="CDD" id="cd17291">
    <property type="entry name" value="RMtype1_S_MgeORF438P-TRD-CR_like"/>
    <property type="match status" value="1"/>
</dbReference>
<proteinExistence type="inferred from homology"/>
<evidence type="ECO:0000256" key="7">
    <source>
        <dbReference type="ARBA" id="ARBA00022747"/>
    </source>
</evidence>
<feature type="domain" description="Type I restriction modification DNA specificity" evidence="11">
    <location>
        <begin position="901"/>
        <end position="1039"/>
    </location>
</feature>
<dbReference type="Gene3D" id="3.40.50.150">
    <property type="entry name" value="Vaccinia Virus protein VP39"/>
    <property type="match status" value="1"/>
</dbReference>
<comment type="similarity">
    <text evidence="2">Belongs to the type-I restriction system S methylase family.</text>
</comment>
<evidence type="ECO:0000256" key="8">
    <source>
        <dbReference type="ARBA" id="ARBA00023125"/>
    </source>
</evidence>
<comment type="catalytic activity">
    <reaction evidence="9">
        <text>a 2'-deoxyadenosine in DNA + S-adenosyl-L-methionine = an N(6)-methyl-2'-deoxyadenosine in DNA + S-adenosyl-L-homocysteine + H(+)</text>
        <dbReference type="Rhea" id="RHEA:15197"/>
        <dbReference type="Rhea" id="RHEA-COMP:12418"/>
        <dbReference type="Rhea" id="RHEA-COMP:12419"/>
        <dbReference type="ChEBI" id="CHEBI:15378"/>
        <dbReference type="ChEBI" id="CHEBI:57856"/>
        <dbReference type="ChEBI" id="CHEBI:59789"/>
        <dbReference type="ChEBI" id="CHEBI:90615"/>
        <dbReference type="ChEBI" id="CHEBI:90616"/>
        <dbReference type="EC" id="2.1.1.72"/>
    </reaction>
</comment>
<evidence type="ECO:0000256" key="4">
    <source>
        <dbReference type="ARBA" id="ARBA00022603"/>
    </source>
</evidence>
<dbReference type="InterPro" id="IPR029063">
    <property type="entry name" value="SAM-dependent_MTases_sf"/>
</dbReference>
<dbReference type="Gene3D" id="3.90.220.20">
    <property type="entry name" value="DNA methylase specificity domains"/>
    <property type="match status" value="3"/>
</dbReference>
<keyword evidence="4 13" id="KW-0489">Methyltransferase</keyword>
<organism evidence="13 14">
    <name type="scientific">Haemophilus influenzae</name>
    <dbReference type="NCBI Taxonomy" id="727"/>
    <lineage>
        <taxon>Bacteria</taxon>
        <taxon>Pseudomonadati</taxon>
        <taxon>Pseudomonadota</taxon>
        <taxon>Gammaproteobacteria</taxon>
        <taxon>Pasteurellales</taxon>
        <taxon>Pasteurellaceae</taxon>
        <taxon>Haemophilus</taxon>
    </lineage>
</organism>
<dbReference type="GO" id="GO:0003677">
    <property type="term" value="F:DNA binding"/>
    <property type="evidence" value="ECO:0007669"/>
    <property type="project" value="UniProtKB-KW"/>
</dbReference>
<evidence type="ECO:0000256" key="6">
    <source>
        <dbReference type="ARBA" id="ARBA00022691"/>
    </source>
</evidence>
<keyword evidence="6" id="KW-0949">S-adenosyl-L-methionine</keyword>
<dbReference type="EMBL" id="JMQP01000002">
    <property type="protein sequence ID" value="KIS36419.1"/>
    <property type="molecule type" value="Genomic_DNA"/>
</dbReference>
<evidence type="ECO:0000259" key="12">
    <source>
        <dbReference type="Pfam" id="PF02384"/>
    </source>
</evidence>
<dbReference type="Gene3D" id="1.20.1260.30">
    <property type="match status" value="1"/>
</dbReference>
<dbReference type="SUPFAM" id="SSF53335">
    <property type="entry name" value="S-adenosyl-L-methionine-dependent methyltransferases"/>
    <property type="match status" value="1"/>
</dbReference>
<dbReference type="GO" id="GO:0009307">
    <property type="term" value="P:DNA restriction-modification system"/>
    <property type="evidence" value="ECO:0007669"/>
    <property type="project" value="UniProtKB-KW"/>
</dbReference>
<dbReference type="GO" id="GO:0009007">
    <property type="term" value="F:site-specific DNA-methyltransferase (adenine-specific) activity"/>
    <property type="evidence" value="ECO:0007669"/>
    <property type="project" value="UniProtKB-EC"/>
</dbReference>